<feature type="transmembrane region" description="Helical" evidence="1">
    <location>
        <begin position="21"/>
        <end position="42"/>
    </location>
</feature>
<accession>G0A5H7</accession>
<reference evidence="2 3" key="1">
    <citation type="journal article" date="2011" name="J. Bacteriol.">
        <title>Complete Genome Sequence of the Aerobic Marine Methanotroph Methylomonas methanica MC09.</title>
        <authorList>
            <person name="Boden R."/>
            <person name="Cunliffe M."/>
            <person name="Scanlan J."/>
            <person name="Moussard H."/>
            <person name="Kits K.D."/>
            <person name="Klotz M.G."/>
            <person name="Jetten M.S."/>
            <person name="Vuilleumier S."/>
            <person name="Han J."/>
            <person name="Peters L."/>
            <person name="Mikhailova N."/>
            <person name="Teshima H."/>
            <person name="Tapia R."/>
            <person name="Kyrpides N."/>
            <person name="Ivanova N."/>
            <person name="Pagani I."/>
            <person name="Cheng J.F."/>
            <person name="Goodwin L."/>
            <person name="Han C."/>
            <person name="Hauser L."/>
            <person name="Land M.L."/>
            <person name="Lapidus A."/>
            <person name="Lucas S."/>
            <person name="Pitluck S."/>
            <person name="Woyke T."/>
            <person name="Stein L."/>
            <person name="Murrell J.C."/>
        </authorList>
    </citation>
    <scope>NUCLEOTIDE SEQUENCE [LARGE SCALE GENOMIC DNA]</scope>
    <source>
        <strain evidence="2 3">MC09</strain>
    </source>
</reference>
<keyword evidence="3" id="KW-1185">Reference proteome</keyword>
<dbReference type="NCBIfam" id="NF045611">
    <property type="entry name" value="small_CydP"/>
    <property type="match status" value="1"/>
</dbReference>
<keyword evidence="1" id="KW-1133">Transmembrane helix</keyword>
<dbReference type="EMBL" id="CP002738">
    <property type="protein sequence ID" value="AEG01683.1"/>
    <property type="molecule type" value="Genomic_DNA"/>
</dbReference>
<evidence type="ECO:0000256" key="1">
    <source>
        <dbReference type="SAM" id="Phobius"/>
    </source>
</evidence>
<protein>
    <submittedName>
        <fullName evidence="2">Uncharacterized protein</fullName>
    </submittedName>
</protein>
<dbReference type="STRING" id="857087.Metme_3312"/>
<keyword evidence="1" id="KW-0812">Transmembrane</keyword>
<reference evidence="3" key="3">
    <citation type="submission" date="2011-05" db="EMBL/GenBank/DDBJ databases">
        <title>Complete sequence of Methylomonas methanica MC09.</title>
        <authorList>
            <consortium name="US DOE Joint Genome Institute"/>
            <person name="Lucas S."/>
            <person name="Han J."/>
            <person name="Lapidus A."/>
            <person name="Cheng J.-F."/>
            <person name="Goodwin L."/>
            <person name="Pitluck S."/>
            <person name="Peters L."/>
            <person name="Mikhailova N."/>
            <person name="Teshima H."/>
            <person name="Han C."/>
            <person name="Tapia R."/>
            <person name="Land M."/>
            <person name="Hauser L."/>
            <person name="Kyrpides N."/>
            <person name="Ivanova N."/>
            <person name="Pagani I."/>
            <person name="Stein L."/>
            <person name="Woyke T."/>
        </authorList>
    </citation>
    <scope>NUCLEOTIDE SEQUENCE [LARGE SCALE GENOMIC DNA]</scope>
    <source>
        <strain evidence="3">MC09</strain>
    </source>
</reference>
<keyword evidence="1" id="KW-0472">Membrane</keyword>
<dbReference type="InterPro" id="IPR054636">
    <property type="entry name" value="CydP"/>
</dbReference>
<gene>
    <name evidence="2" type="ordered locus">Metme_3312</name>
</gene>
<organism evidence="2 3">
    <name type="scientific">Methylomonas methanica (strain DSM 25384 / MC09)</name>
    <dbReference type="NCBI Taxonomy" id="857087"/>
    <lineage>
        <taxon>Bacteria</taxon>
        <taxon>Pseudomonadati</taxon>
        <taxon>Pseudomonadota</taxon>
        <taxon>Gammaproteobacteria</taxon>
        <taxon>Methylococcales</taxon>
        <taxon>Methylococcaceae</taxon>
        <taxon>Methylomonas</taxon>
    </lineage>
</organism>
<dbReference type="Proteomes" id="UP000008888">
    <property type="component" value="Chromosome"/>
</dbReference>
<dbReference type="HOGENOM" id="CLU_2554366_0_0_6"/>
<proteinExistence type="predicted"/>
<dbReference type="KEGG" id="mmt:Metme_3312"/>
<dbReference type="RefSeq" id="WP_013819910.1">
    <property type="nucleotide sequence ID" value="NC_015572.1"/>
</dbReference>
<evidence type="ECO:0000313" key="3">
    <source>
        <dbReference type="Proteomes" id="UP000008888"/>
    </source>
</evidence>
<name>G0A5H7_METMM</name>
<dbReference type="OrthoDB" id="5573958at2"/>
<evidence type="ECO:0000313" key="2">
    <source>
        <dbReference type="EMBL" id="AEG01683.1"/>
    </source>
</evidence>
<sequence>MINSSSFKPRLPKSSLLRWEIATALLIKIVLLIGLWFLIFRWQDRPAAKPDMAEHFALTPAKVVAPVDFSSQSLTKEPSHVR</sequence>
<dbReference type="AlphaFoldDB" id="G0A5H7"/>
<reference key="2">
    <citation type="submission" date="2011-05" db="EMBL/GenBank/DDBJ databases">
        <title>Complete genome sequence of the aerobic marine methanotroph Methylomonas methanica MC09.</title>
        <authorList>
            <person name="Boden R."/>
            <person name="Cunliffe M."/>
            <person name="Scanlan J."/>
            <person name="Moussard H."/>
            <person name="Kits K.D."/>
            <person name="Klotz M."/>
            <person name="Jetten M."/>
            <person name="Vuilleumier S."/>
            <person name="Han J."/>
            <person name="Peters L."/>
            <person name="Mikhailova N."/>
            <person name="Teshima H."/>
            <person name="Tapia R."/>
            <person name="Kyrpides N."/>
            <person name="Ivanova N."/>
            <person name="Pagani I."/>
            <person name="Cheng J.-F."/>
            <person name="Goodwin L."/>
            <person name="Han C."/>
            <person name="Hauser L."/>
            <person name="Land M."/>
            <person name="Lapidus A."/>
            <person name="Lucas S."/>
            <person name="Pitluck S."/>
            <person name="Woyke T."/>
            <person name="Stein L.Y."/>
            <person name="Murrell C."/>
        </authorList>
    </citation>
    <scope>NUCLEOTIDE SEQUENCE</scope>
    <source>
        <strain>MC09</strain>
    </source>
</reference>